<dbReference type="EMBL" id="JACHDO010000001">
    <property type="protein sequence ID" value="MBB5490885.1"/>
    <property type="molecule type" value="Genomic_DNA"/>
</dbReference>
<proteinExistence type="inferred from homology"/>
<name>A0A840WG13_9ACTN</name>
<dbReference type="InterPro" id="IPR002397">
    <property type="entry name" value="Cyt_P450_B"/>
</dbReference>
<dbReference type="GO" id="GO:0005506">
    <property type="term" value="F:iron ion binding"/>
    <property type="evidence" value="ECO:0007669"/>
    <property type="project" value="InterPro"/>
</dbReference>
<dbReference type="CDD" id="cd20623">
    <property type="entry name" value="CYP_unk"/>
    <property type="match status" value="1"/>
</dbReference>
<dbReference type="RefSeq" id="WP_184364510.1">
    <property type="nucleotide sequence ID" value="NZ_BAAAKM010000009.1"/>
</dbReference>
<dbReference type="GO" id="GO:0016705">
    <property type="term" value="F:oxidoreductase activity, acting on paired donors, with incorporation or reduction of molecular oxygen"/>
    <property type="evidence" value="ECO:0007669"/>
    <property type="project" value="InterPro"/>
</dbReference>
<dbReference type="GO" id="GO:0020037">
    <property type="term" value="F:heme binding"/>
    <property type="evidence" value="ECO:0007669"/>
    <property type="project" value="InterPro"/>
</dbReference>
<dbReference type="AlphaFoldDB" id="A0A840WG13"/>
<dbReference type="PANTHER" id="PTHR46696">
    <property type="entry name" value="P450, PUTATIVE (EUROFUNG)-RELATED"/>
    <property type="match status" value="1"/>
</dbReference>
<dbReference type="SUPFAM" id="SSF48264">
    <property type="entry name" value="Cytochrome P450"/>
    <property type="match status" value="1"/>
</dbReference>
<accession>A0A840WG13</accession>
<keyword evidence="3" id="KW-1185">Reference proteome</keyword>
<comment type="similarity">
    <text evidence="1">Belongs to the cytochrome P450 family.</text>
</comment>
<dbReference type="PRINTS" id="PR00359">
    <property type="entry name" value="BP450"/>
</dbReference>
<sequence length="406" mass="44467">MPNEPVRLYGPDFQSDPAGLFESMRSAHGPVVRVFLDGDVPAWLVLGYRELHRVLSAPETFGNDSRRWNGWEAVPQDWPLMPLVFPVPNIQQAEGEQHRRHARVVDDALNGVEPYELRRVITRIADRLIDSFCASGRADLRPMYAHRLPALVLCWTCGVDDDDRGDEFTAMITAMLDAGADSQQAYTDLSAALHGLALERRAKPGADVVSRMLAHPAGYSDEELVVDLLAIIAAGQQTTADWIGNALRLMLTDSRFSASMTGARSSAGEALSQVLWEDSPCQIHAGRYAVHDVELGGQLLRKGDLVLLSLAAGNRDPRMRPDGSTTGERGNKAHLSFSHGEHRCPYPAQDIGETIATTGIEVLLDRLPDVELAIPAQDLRWRPSPWVRGVASLPVTFTPTLPPGAL</sequence>
<evidence type="ECO:0000313" key="3">
    <source>
        <dbReference type="Proteomes" id="UP000579647"/>
    </source>
</evidence>
<organism evidence="2 3">
    <name type="scientific">Nocardiopsis metallicus</name>
    <dbReference type="NCBI Taxonomy" id="179819"/>
    <lineage>
        <taxon>Bacteria</taxon>
        <taxon>Bacillati</taxon>
        <taxon>Actinomycetota</taxon>
        <taxon>Actinomycetes</taxon>
        <taxon>Streptosporangiales</taxon>
        <taxon>Nocardiopsidaceae</taxon>
        <taxon>Nocardiopsis</taxon>
    </lineage>
</organism>
<dbReference type="PANTHER" id="PTHR46696:SF1">
    <property type="entry name" value="CYTOCHROME P450 YJIB-RELATED"/>
    <property type="match status" value="1"/>
</dbReference>
<dbReference type="GO" id="GO:0004497">
    <property type="term" value="F:monooxygenase activity"/>
    <property type="evidence" value="ECO:0007669"/>
    <property type="project" value="InterPro"/>
</dbReference>
<dbReference type="Proteomes" id="UP000579647">
    <property type="component" value="Unassembled WGS sequence"/>
</dbReference>
<gene>
    <name evidence="2" type="ORF">HNR07_002022</name>
</gene>
<comment type="caution">
    <text evidence="2">The sequence shown here is derived from an EMBL/GenBank/DDBJ whole genome shotgun (WGS) entry which is preliminary data.</text>
</comment>
<dbReference type="Gene3D" id="1.10.630.10">
    <property type="entry name" value="Cytochrome P450"/>
    <property type="match status" value="1"/>
</dbReference>
<evidence type="ECO:0000313" key="2">
    <source>
        <dbReference type="EMBL" id="MBB5490885.1"/>
    </source>
</evidence>
<dbReference type="InterPro" id="IPR036396">
    <property type="entry name" value="Cyt_P450_sf"/>
</dbReference>
<protein>
    <submittedName>
        <fullName evidence="2">Cytochrome P450</fullName>
    </submittedName>
</protein>
<reference evidence="2 3" key="1">
    <citation type="submission" date="2020-08" db="EMBL/GenBank/DDBJ databases">
        <title>Sequencing the genomes of 1000 actinobacteria strains.</title>
        <authorList>
            <person name="Klenk H.-P."/>
        </authorList>
    </citation>
    <scope>NUCLEOTIDE SEQUENCE [LARGE SCALE GENOMIC DNA]</scope>
    <source>
        <strain evidence="2 3">DSM 44598</strain>
    </source>
</reference>
<evidence type="ECO:0000256" key="1">
    <source>
        <dbReference type="ARBA" id="ARBA00010617"/>
    </source>
</evidence>